<protein>
    <submittedName>
        <fullName evidence="3">PEP-CTERM sorting domain-containing protein</fullName>
    </submittedName>
</protein>
<dbReference type="InterPro" id="IPR013424">
    <property type="entry name" value="Ice-binding_C"/>
</dbReference>
<evidence type="ECO:0000313" key="3">
    <source>
        <dbReference type="EMBL" id="MCK9689362.1"/>
    </source>
</evidence>
<comment type="caution">
    <text evidence="3">The sequence shown here is derived from an EMBL/GenBank/DDBJ whole genome shotgun (WGS) entry which is preliminary data.</text>
</comment>
<keyword evidence="1" id="KW-0732">Signal</keyword>
<feature type="domain" description="Ice-binding protein C-terminal" evidence="2">
    <location>
        <begin position="252"/>
        <end position="277"/>
    </location>
</feature>
<reference evidence="3" key="1">
    <citation type="submission" date="2021-11" db="EMBL/GenBank/DDBJ databases">
        <title>BS-T2-15 a new species belonging to the Comamonadaceae family isolated from the soil of a French oak forest.</title>
        <authorList>
            <person name="Mieszkin S."/>
            <person name="Alain K."/>
        </authorList>
    </citation>
    <scope>NUCLEOTIDE SEQUENCE</scope>
    <source>
        <strain evidence="3">BS-T2-15</strain>
    </source>
</reference>
<feature type="chain" id="PRO_5040790127" evidence="1">
    <location>
        <begin position="24"/>
        <end position="284"/>
    </location>
</feature>
<sequence length="284" mass="29358">MRIGLIRCSLALLLLDAHALAHSQSVLLSGFESGLAGWNTLGDVSVQTAAVGLAPTQGTGFAFVTTLGSGEIPYSGTPSPNDSATREFLGLPGGIPQFMAQMPAVDPVGPGGAILEPPIVGEGGAMTYRFYASQSGAIAFDWDRIGRDADSAFLSLWSDDGSIRTNDWIYYAGSFTGTFAPSGVDLCPHQTNTSCADPSQVAFYDAETGWSQMSVDVPQAGWYTIGFGVGEIAEGTAPTVLALDNLTFTPSPVPEPASATLMLLGIAAAAAARSARRQVSGTRA</sequence>
<gene>
    <name evidence="3" type="ORF">LPC04_26895</name>
</gene>
<evidence type="ECO:0000313" key="4">
    <source>
        <dbReference type="Proteomes" id="UP001139353"/>
    </source>
</evidence>
<dbReference type="AlphaFoldDB" id="A0A9X1YQQ6"/>
<dbReference type="Pfam" id="PF07589">
    <property type="entry name" value="PEP-CTERM"/>
    <property type="match status" value="1"/>
</dbReference>
<evidence type="ECO:0000259" key="2">
    <source>
        <dbReference type="Pfam" id="PF07589"/>
    </source>
</evidence>
<evidence type="ECO:0000256" key="1">
    <source>
        <dbReference type="SAM" id="SignalP"/>
    </source>
</evidence>
<dbReference type="RefSeq" id="WP_275685414.1">
    <property type="nucleotide sequence ID" value="NZ_JAJLJH010000014.1"/>
</dbReference>
<accession>A0A9X1YQQ6</accession>
<organism evidence="3 4">
    <name type="scientific">Scleromatobacter humisilvae</name>
    <dbReference type="NCBI Taxonomy" id="2897159"/>
    <lineage>
        <taxon>Bacteria</taxon>
        <taxon>Pseudomonadati</taxon>
        <taxon>Pseudomonadota</taxon>
        <taxon>Betaproteobacteria</taxon>
        <taxon>Burkholderiales</taxon>
        <taxon>Sphaerotilaceae</taxon>
        <taxon>Scleromatobacter</taxon>
    </lineage>
</organism>
<feature type="signal peptide" evidence="1">
    <location>
        <begin position="1"/>
        <end position="23"/>
    </location>
</feature>
<keyword evidence="4" id="KW-1185">Reference proteome</keyword>
<name>A0A9X1YQQ6_9BURK</name>
<dbReference type="Proteomes" id="UP001139353">
    <property type="component" value="Unassembled WGS sequence"/>
</dbReference>
<dbReference type="EMBL" id="JAJLJH010000014">
    <property type="protein sequence ID" value="MCK9689362.1"/>
    <property type="molecule type" value="Genomic_DNA"/>
</dbReference>
<proteinExistence type="predicted"/>